<proteinExistence type="predicted"/>
<comment type="caution">
    <text evidence="1">The sequence shown here is derived from an EMBL/GenBank/DDBJ whole genome shotgun (WGS) entry which is preliminary data.</text>
</comment>
<dbReference type="EMBL" id="SUYC01000012">
    <property type="protein sequence ID" value="MBE6271387.1"/>
    <property type="molecule type" value="Genomic_DNA"/>
</dbReference>
<evidence type="ECO:0000313" key="2">
    <source>
        <dbReference type="Proteomes" id="UP000806522"/>
    </source>
</evidence>
<protein>
    <recommendedName>
        <fullName evidence="3">Transposase</fullName>
    </recommendedName>
</protein>
<evidence type="ECO:0000313" key="1">
    <source>
        <dbReference type="EMBL" id="MBE6271387.1"/>
    </source>
</evidence>
<dbReference type="AlphaFoldDB" id="A0A9D5P2Q0"/>
<sequence>MLIYTNDVYSESAEAEGMTNTNNKIEGTFTDLKKNLNNHSDLTKENRKRFISSISHKKCSLKRVLPHRVTIL</sequence>
<gene>
    <name evidence="1" type="ORF">E7101_10610</name>
</gene>
<name>A0A9D5P2Q0_XYLRU</name>
<reference evidence="1" key="1">
    <citation type="submission" date="2019-04" db="EMBL/GenBank/DDBJ databases">
        <title>Evolution of Biomass-Degrading Anaerobic Consortia Revealed by Metagenomics.</title>
        <authorList>
            <person name="Peng X."/>
        </authorList>
    </citation>
    <scope>NUCLEOTIDE SEQUENCE</scope>
    <source>
        <strain evidence="1">SIG140</strain>
    </source>
</reference>
<accession>A0A9D5P2Q0</accession>
<dbReference type="Proteomes" id="UP000806522">
    <property type="component" value="Unassembled WGS sequence"/>
</dbReference>
<evidence type="ECO:0008006" key="3">
    <source>
        <dbReference type="Google" id="ProtNLM"/>
    </source>
</evidence>
<organism evidence="1 2">
    <name type="scientific">Xylanibacter ruminicola</name>
    <name type="common">Prevotella ruminicola</name>
    <dbReference type="NCBI Taxonomy" id="839"/>
    <lineage>
        <taxon>Bacteria</taxon>
        <taxon>Pseudomonadati</taxon>
        <taxon>Bacteroidota</taxon>
        <taxon>Bacteroidia</taxon>
        <taxon>Bacteroidales</taxon>
        <taxon>Prevotellaceae</taxon>
        <taxon>Xylanibacter</taxon>
    </lineage>
</organism>